<dbReference type="PANTHER" id="PTHR46566">
    <property type="entry name" value="1-PHOSPHOFRUCTOKINASE-RELATED"/>
    <property type="match status" value="1"/>
</dbReference>
<dbReference type="Pfam" id="PF00294">
    <property type="entry name" value="PfkB"/>
    <property type="match status" value="1"/>
</dbReference>
<keyword evidence="2 6" id="KW-0808">Transferase</keyword>
<dbReference type="PIRSF" id="PIRSF000535">
    <property type="entry name" value="1PFK/6PFK/LacC"/>
    <property type="match status" value="1"/>
</dbReference>
<dbReference type="InterPro" id="IPR017583">
    <property type="entry name" value="Tagatose/fructose_Pkinase"/>
</dbReference>
<evidence type="ECO:0000313" key="9">
    <source>
        <dbReference type="Proteomes" id="UP000006229"/>
    </source>
</evidence>
<dbReference type="Gene3D" id="3.40.1190.20">
    <property type="match status" value="1"/>
</dbReference>
<dbReference type="Proteomes" id="UP000006229">
    <property type="component" value="Unassembled WGS sequence"/>
</dbReference>
<keyword evidence="5" id="KW-0067">ATP-binding</keyword>
<gene>
    <name evidence="8" type="ORF">MCANUFG4_00603</name>
</gene>
<keyword evidence="4 8" id="KW-0418">Kinase</keyword>
<protein>
    <submittedName>
        <fullName evidence="8">1-phosphofructokinase</fullName>
    </submittedName>
</protein>
<sequence>MNKKINYQEEKSLIMIYTLTLSPSSDLLIKSDKFELEEVNRYKDFMLLPGGKGINASVILERHGFNNIALSVFDKNTLDSFKEIFEKENVKIQNIDHPDKTRINIKYYGAQNSFELNGPRTVLNSNLKSQISEKLNKLTSQDILLIMGISDEEFLFDILNILNKNKVNFVIDVDSSKFKEFLSFKPFVVKPNIDELQRNLQVQIKNENDLINSMKEIQELGAKNVIVSMDKNGSYLLTDQNEIFKANIIKPINIVSSTGAGDTMISIFSANYLKSNNAKESFKLSNSAAMGTVASEWVGDLFKTQEYLENVKVEKLELKK</sequence>
<keyword evidence="9" id="KW-1185">Reference proteome</keyword>
<dbReference type="GO" id="GO:0008443">
    <property type="term" value="F:phosphofructokinase activity"/>
    <property type="evidence" value="ECO:0007669"/>
    <property type="project" value="TreeGrafter"/>
</dbReference>
<comment type="caution">
    <text evidence="8">The sequence shown here is derived from an EMBL/GenBank/DDBJ whole genome shotgun (WGS) entry which is preliminary data.</text>
</comment>
<dbReference type="InterPro" id="IPR011611">
    <property type="entry name" value="PfkB_dom"/>
</dbReference>
<evidence type="ECO:0000256" key="3">
    <source>
        <dbReference type="ARBA" id="ARBA00022741"/>
    </source>
</evidence>
<dbReference type="GO" id="GO:0005524">
    <property type="term" value="F:ATP binding"/>
    <property type="evidence" value="ECO:0007669"/>
    <property type="project" value="UniProtKB-KW"/>
</dbReference>
<dbReference type="SUPFAM" id="SSF53613">
    <property type="entry name" value="Ribokinase-like"/>
    <property type="match status" value="1"/>
</dbReference>
<dbReference type="GO" id="GO:0005829">
    <property type="term" value="C:cytosol"/>
    <property type="evidence" value="ECO:0007669"/>
    <property type="project" value="TreeGrafter"/>
</dbReference>
<dbReference type="PATRIC" id="fig|1131455.3.peg.124"/>
<evidence type="ECO:0000256" key="1">
    <source>
        <dbReference type="ARBA" id="ARBA00010688"/>
    </source>
</evidence>
<dbReference type="PANTHER" id="PTHR46566:SF1">
    <property type="entry name" value="1-PHOSPHOFRUCTOKINASE"/>
    <property type="match status" value="1"/>
</dbReference>
<evidence type="ECO:0000256" key="4">
    <source>
        <dbReference type="ARBA" id="ARBA00022777"/>
    </source>
</evidence>
<proteinExistence type="inferred from homology"/>
<evidence type="ECO:0000256" key="6">
    <source>
        <dbReference type="PIRNR" id="PIRNR000535"/>
    </source>
</evidence>
<evidence type="ECO:0000256" key="5">
    <source>
        <dbReference type="ARBA" id="ARBA00022840"/>
    </source>
</evidence>
<evidence type="ECO:0000313" key="8">
    <source>
        <dbReference type="EMBL" id="EIE42370.1"/>
    </source>
</evidence>
<dbReference type="InterPro" id="IPR029056">
    <property type="entry name" value="Ribokinase-like"/>
</dbReference>
<organism evidence="8 9">
    <name type="scientific">Mycoplasmopsis canis UFG4</name>
    <dbReference type="NCBI Taxonomy" id="1131455"/>
    <lineage>
        <taxon>Bacteria</taxon>
        <taxon>Bacillati</taxon>
        <taxon>Mycoplasmatota</taxon>
        <taxon>Mycoplasmoidales</taxon>
        <taxon>Metamycoplasmataceae</taxon>
        <taxon>Mycoplasmopsis</taxon>
    </lineage>
</organism>
<comment type="similarity">
    <text evidence="1">Belongs to the carbohydrate kinase PfkB family.</text>
</comment>
<dbReference type="AlphaFoldDB" id="I1A799"/>
<dbReference type="EMBL" id="AJFU01000003">
    <property type="protein sequence ID" value="EIE42370.1"/>
    <property type="molecule type" value="Genomic_DNA"/>
</dbReference>
<evidence type="ECO:0000256" key="2">
    <source>
        <dbReference type="ARBA" id="ARBA00022679"/>
    </source>
</evidence>
<keyword evidence="3" id="KW-0547">Nucleotide-binding</keyword>
<accession>I1A799</accession>
<reference evidence="8 9" key="1">
    <citation type="journal article" date="2012" name="J. Bacteriol.">
        <title>Genome annotation of five Mycoplasma canis strains.</title>
        <authorList>
            <person name="Brown D.R."/>
            <person name="May M."/>
            <person name="Michaels D.L."/>
            <person name="Barbet A.F."/>
        </authorList>
    </citation>
    <scope>NUCLEOTIDE SEQUENCE [LARGE SCALE GENOMIC DNA]</scope>
    <source>
        <strain evidence="8 9">UFG4</strain>
    </source>
</reference>
<name>I1A799_9BACT</name>
<dbReference type="CDD" id="cd01164">
    <property type="entry name" value="FruK_PfkB_like"/>
    <property type="match status" value="1"/>
</dbReference>
<evidence type="ECO:0000259" key="7">
    <source>
        <dbReference type="Pfam" id="PF00294"/>
    </source>
</evidence>
<feature type="domain" description="Carbohydrate kinase PfkB" evidence="7">
    <location>
        <begin position="26"/>
        <end position="295"/>
    </location>
</feature>